<dbReference type="AlphaFoldDB" id="A0A8H7VXR4"/>
<reference evidence="11" key="1">
    <citation type="submission" date="2021-01" db="EMBL/GenBank/DDBJ databases">
        <title>Metabolic potential, ecology and presence of endohyphal bacteria is reflected in genomic diversity of Mucoromycotina.</title>
        <authorList>
            <person name="Muszewska A."/>
            <person name="Okrasinska A."/>
            <person name="Steczkiewicz K."/>
            <person name="Drgas O."/>
            <person name="Orlowska M."/>
            <person name="Perlinska-Lenart U."/>
            <person name="Aleksandrzak-Piekarczyk T."/>
            <person name="Szatraj K."/>
            <person name="Zielenkiewicz U."/>
            <person name="Pilsyk S."/>
            <person name="Malc E."/>
            <person name="Mieczkowski P."/>
            <person name="Kruszewska J.S."/>
            <person name="Biernat P."/>
            <person name="Pawlowska J."/>
        </authorList>
    </citation>
    <scope>NUCLEOTIDE SEQUENCE</scope>
    <source>
        <strain evidence="11">WA0000018081</strain>
    </source>
</reference>
<dbReference type="PANTHER" id="PTHR11153:SF6">
    <property type="entry name" value="SIDEROFLEXIN-5"/>
    <property type="match status" value="1"/>
</dbReference>
<comment type="similarity">
    <text evidence="2">Belongs to the sideroflexin family.</text>
</comment>
<keyword evidence="5" id="KW-0029">Amino-acid transport</keyword>
<feature type="region of interest" description="Disordered" evidence="9">
    <location>
        <begin position="1"/>
        <end position="62"/>
    </location>
</feature>
<sequence>MQPYHTSPQQQVVRPQSQPPQQQVPPPPPPPPPPSTTQQQEFDGYSSALKEGYKDETFGTPDLGLLKRETGFIKQEEDAAEIQSSWYDSSNGADLGLDVFDWDNNDFVTLDDNEVPTQPSTSSENNKKSTDDKKLIDDSGKLCVVSKPRYPQSSYWGRIRHFIDVTDPRTLFVSSKELEKCKQLLQNKSQHDKIDPERLWKAKKVVDSTIHPDTGEAVFLPFRMSCFVPTNMILVAGMLLPNPSIKSILFWQWANQSVNVAFNSANANKTTPMSVKETAIAYVSAVTTSCAIAVGLNQSVPRLKVSPNIKSLCMKLVPFTAVAAAGTVNVFLMRGKEVRDGINVFTEEGEQAGKSKQAGLSAVSQVAISRILTNAPVLILPPILLGRLEKTDFVKARPKLVIPLNFGLIALCLMTALPAAIAVFPQIGELQTESMEKEFQDLKDSHGKPITKLYFNKGL</sequence>
<dbReference type="EMBL" id="JAEPRE010000035">
    <property type="protein sequence ID" value="KAG2235282.1"/>
    <property type="molecule type" value="Genomic_DNA"/>
</dbReference>
<evidence type="ECO:0000256" key="6">
    <source>
        <dbReference type="ARBA" id="ARBA00022989"/>
    </source>
</evidence>
<keyword evidence="12" id="KW-1185">Reference proteome</keyword>
<keyword evidence="7" id="KW-0496">Mitochondrion</keyword>
<keyword evidence="3" id="KW-0813">Transport</keyword>
<evidence type="ECO:0008006" key="13">
    <source>
        <dbReference type="Google" id="ProtNLM"/>
    </source>
</evidence>
<proteinExistence type="inferred from homology"/>
<organism evidence="11 12">
    <name type="scientific">Thamnidium elegans</name>
    <dbReference type="NCBI Taxonomy" id="101142"/>
    <lineage>
        <taxon>Eukaryota</taxon>
        <taxon>Fungi</taxon>
        <taxon>Fungi incertae sedis</taxon>
        <taxon>Mucoromycota</taxon>
        <taxon>Mucoromycotina</taxon>
        <taxon>Mucoromycetes</taxon>
        <taxon>Mucorales</taxon>
        <taxon>Mucorineae</taxon>
        <taxon>Mucoraceae</taxon>
        <taxon>Thamnidium</taxon>
    </lineage>
</organism>
<keyword evidence="4 10" id="KW-0812">Transmembrane</keyword>
<feature type="transmembrane region" description="Helical" evidence="10">
    <location>
        <begin position="279"/>
        <end position="300"/>
    </location>
</feature>
<evidence type="ECO:0000256" key="3">
    <source>
        <dbReference type="ARBA" id="ARBA00022448"/>
    </source>
</evidence>
<evidence type="ECO:0000313" key="12">
    <source>
        <dbReference type="Proteomes" id="UP000613177"/>
    </source>
</evidence>
<feature type="region of interest" description="Disordered" evidence="9">
    <location>
        <begin position="111"/>
        <end position="134"/>
    </location>
</feature>
<protein>
    <recommendedName>
        <fullName evidence="13">Sidoreflexin</fullName>
    </recommendedName>
</protein>
<comment type="subcellular location">
    <subcellularLocation>
        <location evidence="1">Mitochondrion membrane</location>
        <topology evidence="1">Multi-pass membrane protein</topology>
    </subcellularLocation>
</comment>
<dbReference type="Proteomes" id="UP000613177">
    <property type="component" value="Unassembled WGS sequence"/>
</dbReference>
<evidence type="ECO:0000256" key="7">
    <source>
        <dbReference type="ARBA" id="ARBA00023128"/>
    </source>
</evidence>
<dbReference type="NCBIfam" id="TIGR00798">
    <property type="entry name" value="mtc"/>
    <property type="match status" value="1"/>
</dbReference>
<evidence type="ECO:0000256" key="1">
    <source>
        <dbReference type="ARBA" id="ARBA00004225"/>
    </source>
</evidence>
<comment type="caution">
    <text evidence="11">The sequence shown here is derived from an EMBL/GenBank/DDBJ whole genome shotgun (WGS) entry which is preliminary data.</text>
</comment>
<dbReference type="GO" id="GO:1990542">
    <property type="term" value="P:mitochondrial transmembrane transport"/>
    <property type="evidence" value="ECO:0007669"/>
    <property type="project" value="TreeGrafter"/>
</dbReference>
<evidence type="ECO:0000313" key="11">
    <source>
        <dbReference type="EMBL" id="KAG2235282.1"/>
    </source>
</evidence>
<dbReference type="Pfam" id="PF03820">
    <property type="entry name" value="SFXNs"/>
    <property type="match status" value="1"/>
</dbReference>
<feature type="compositionally biased region" description="Basic and acidic residues" evidence="9">
    <location>
        <begin position="125"/>
        <end position="134"/>
    </location>
</feature>
<evidence type="ECO:0000256" key="5">
    <source>
        <dbReference type="ARBA" id="ARBA00022970"/>
    </source>
</evidence>
<keyword evidence="8 10" id="KW-0472">Membrane</keyword>
<dbReference type="SUPFAM" id="SSF101447">
    <property type="entry name" value="Formin homology 2 domain (FH2 domain)"/>
    <property type="match status" value="1"/>
</dbReference>
<feature type="compositionally biased region" description="Polar residues" evidence="9">
    <location>
        <begin position="115"/>
        <end position="124"/>
    </location>
</feature>
<name>A0A8H7VXR4_9FUNG</name>
<dbReference type="GO" id="GO:0005743">
    <property type="term" value="C:mitochondrial inner membrane"/>
    <property type="evidence" value="ECO:0007669"/>
    <property type="project" value="TreeGrafter"/>
</dbReference>
<evidence type="ECO:0000256" key="8">
    <source>
        <dbReference type="ARBA" id="ARBA00023136"/>
    </source>
</evidence>
<feature type="compositionally biased region" description="Low complexity" evidence="9">
    <location>
        <begin position="1"/>
        <end position="21"/>
    </location>
</feature>
<dbReference type="PANTHER" id="PTHR11153">
    <property type="entry name" value="SIDEROFLEXIN"/>
    <property type="match status" value="1"/>
</dbReference>
<accession>A0A8H7VXR4</accession>
<gene>
    <name evidence="11" type="ORF">INT48_007913</name>
</gene>
<evidence type="ECO:0000256" key="9">
    <source>
        <dbReference type="SAM" id="MobiDB-lite"/>
    </source>
</evidence>
<evidence type="ECO:0000256" key="10">
    <source>
        <dbReference type="SAM" id="Phobius"/>
    </source>
</evidence>
<feature type="compositionally biased region" description="Pro residues" evidence="9">
    <location>
        <begin position="22"/>
        <end position="35"/>
    </location>
</feature>
<dbReference type="GO" id="GO:0015075">
    <property type="term" value="F:monoatomic ion transmembrane transporter activity"/>
    <property type="evidence" value="ECO:0007669"/>
    <property type="project" value="InterPro"/>
</dbReference>
<dbReference type="InterPro" id="IPR004686">
    <property type="entry name" value="Mtc"/>
</dbReference>
<keyword evidence="6 10" id="KW-1133">Transmembrane helix</keyword>
<feature type="transmembrane region" description="Helical" evidence="10">
    <location>
        <begin position="312"/>
        <end position="332"/>
    </location>
</feature>
<dbReference type="GO" id="GO:0006865">
    <property type="term" value="P:amino acid transport"/>
    <property type="evidence" value="ECO:0007669"/>
    <property type="project" value="UniProtKB-KW"/>
</dbReference>
<evidence type="ECO:0000256" key="2">
    <source>
        <dbReference type="ARBA" id="ARBA00005974"/>
    </source>
</evidence>
<evidence type="ECO:0000256" key="4">
    <source>
        <dbReference type="ARBA" id="ARBA00022692"/>
    </source>
</evidence>
<feature type="transmembrane region" description="Helical" evidence="10">
    <location>
        <begin position="400"/>
        <end position="424"/>
    </location>
</feature>